<feature type="non-terminal residue" evidence="2">
    <location>
        <position position="88"/>
    </location>
</feature>
<dbReference type="EMBL" id="MTYJ01001223">
    <property type="protein sequence ID" value="OWA55672.1"/>
    <property type="molecule type" value="Genomic_DNA"/>
</dbReference>
<sequence>DEQVKETYDFDTFYRPDKWQPMLEDADYQEMEEDMKRVKSAEWANELKKSQLDLDEDEEEDEKATETENQASFDQETFFDDLDYEAKE</sequence>
<dbReference type="AlphaFoldDB" id="A0A9X6RQ16"/>
<name>A0A9X6RQ16_HYPEX</name>
<proteinExistence type="predicted"/>
<reference evidence="3" key="1">
    <citation type="submission" date="2017-01" db="EMBL/GenBank/DDBJ databases">
        <title>Comparative genomics of anhydrobiosis in the tardigrade Hypsibius dujardini.</title>
        <authorList>
            <person name="Yoshida Y."/>
            <person name="Koutsovoulos G."/>
            <person name="Laetsch D."/>
            <person name="Stevens L."/>
            <person name="Kumar S."/>
            <person name="Horikawa D."/>
            <person name="Ishino K."/>
            <person name="Komine S."/>
            <person name="Tomita M."/>
            <person name="Blaxter M."/>
            <person name="Arakawa K."/>
        </authorList>
    </citation>
    <scope>NUCLEOTIDE SEQUENCE [LARGE SCALE GENOMIC DNA]</scope>
    <source>
        <strain evidence="3">Z151</strain>
    </source>
</reference>
<evidence type="ECO:0000256" key="1">
    <source>
        <dbReference type="SAM" id="MobiDB-lite"/>
    </source>
</evidence>
<accession>A0A9X6RQ16</accession>
<feature type="compositionally biased region" description="Acidic residues" evidence="1">
    <location>
        <begin position="53"/>
        <end position="63"/>
    </location>
</feature>
<feature type="compositionally biased region" description="Acidic residues" evidence="1">
    <location>
        <begin position="77"/>
        <end position="88"/>
    </location>
</feature>
<feature type="non-terminal residue" evidence="2">
    <location>
        <position position="1"/>
    </location>
</feature>
<gene>
    <name evidence="2" type="ORF">BV898_20060</name>
</gene>
<keyword evidence="3" id="KW-1185">Reference proteome</keyword>
<organism evidence="2 3">
    <name type="scientific">Hypsibius exemplaris</name>
    <name type="common">Freshwater tardigrade</name>
    <dbReference type="NCBI Taxonomy" id="2072580"/>
    <lineage>
        <taxon>Eukaryota</taxon>
        <taxon>Metazoa</taxon>
        <taxon>Ecdysozoa</taxon>
        <taxon>Tardigrada</taxon>
        <taxon>Eutardigrada</taxon>
        <taxon>Parachela</taxon>
        <taxon>Hypsibioidea</taxon>
        <taxon>Hypsibiidae</taxon>
        <taxon>Hypsibius</taxon>
    </lineage>
</organism>
<dbReference type="OrthoDB" id="10681342at2759"/>
<comment type="caution">
    <text evidence="2">The sequence shown here is derived from an EMBL/GenBank/DDBJ whole genome shotgun (WGS) entry which is preliminary data.</text>
</comment>
<evidence type="ECO:0000313" key="2">
    <source>
        <dbReference type="EMBL" id="OWA55672.1"/>
    </source>
</evidence>
<dbReference type="Proteomes" id="UP000192578">
    <property type="component" value="Unassembled WGS sequence"/>
</dbReference>
<evidence type="ECO:0000313" key="3">
    <source>
        <dbReference type="Proteomes" id="UP000192578"/>
    </source>
</evidence>
<feature type="region of interest" description="Disordered" evidence="1">
    <location>
        <begin position="48"/>
        <end position="88"/>
    </location>
</feature>
<protein>
    <submittedName>
        <fullName evidence="2">Uncharacterized protein</fullName>
    </submittedName>
</protein>